<organism evidence="6 7">
    <name type="scientific">Dickeya solani</name>
    <dbReference type="NCBI Taxonomy" id="1089444"/>
    <lineage>
        <taxon>Bacteria</taxon>
        <taxon>Pseudomonadati</taxon>
        <taxon>Pseudomonadota</taxon>
        <taxon>Gammaproteobacteria</taxon>
        <taxon>Enterobacterales</taxon>
        <taxon>Pectobacteriaceae</taxon>
        <taxon>Dickeya</taxon>
    </lineage>
</organism>
<dbReference type="PROSITE" id="PS01081">
    <property type="entry name" value="HTH_TETR_1"/>
    <property type="match status" value="1"/>
</dbReference>
<dbReference type="PRINTS" id="PR00455">
    <property type="entry name" value="HTHTETR"/>
</dbReference>
<dbReference type="PANTHER" id="PTHR30055:SF238">
    <property type="entry name" value="MYCOFACTOCIN BIOSYNTHESIS TRANSCRIPTIONAL REGULATOR MFTR-RELATED"/>
    <property type="match status" value="1"/>
</dbReference>
<dbReference type="InterPro" id="IPR009057">
    <property type="entry name" value="Homeodomain-like_sf"/>
</dbReference>
<dbReference type="PROSITE" id="PS50977">
    <property type="entry name" value="HTH_TETR_2"/>
    <property type="match status" value="1"/>
</dbReference>
<sequence length="243" mass="26872">MEQYTKMELSTTLQLRSILNTILCMKEFRKSSRAPSTTSPSLRERTRLAMRTEVSQVAFRLFAEQGFDKTTVDQIAGEAGLSRTTFFRYFGTKEEIVLEKISEFGREVAAALAARPEVETPWCALRRSFDLVTQVQDDDARESLSLMRLLNDACALMTRQWENTHGWQSMLVPVISRRLHGGEGQKKDLRAQVLVASAVACLGAATDAWSACDGTGSLAEFLDQAMGVLYESGTGSATGARPD</sequence>
<reference evidence="6 7" key="1">
    <citation type="submission" date="2023-10" db="EMBL/GenBank/DDBJ databases">
        <title>Clonality and diversity in the soft rot Dickeya solani phytopathogen.</title>
        <authorList>
            <person name="Pedron J."/>
            <person name="Van Gijisegem F."/>
            <person name="Portier P."/>
            <person name="Taghouti G."/>
        </authorList>
    </citation>
    <scope>NUCLEOTIDE SEQUENCE [LARGE SCALE GENOMIC DNA]</scope>
    <source>
        <strain evidence="6 7">FVG2-MFV017-A9</strain>
    </source>
</reference>
<dbReference type="Gene3D" id="1.10.10.60">
    <property type="entry name" value="Homeodomain-like"/>
    <property type="match status" value="1"/>
</dbReference>
<dbReference type="PANTHER" id="PTHR30055">
    <property type="entry name" value="HTH-TYPE TRANSCRIPTIONAL REGULATOR RUTR"/>
    <property type="match status" value="1"/>
</dbReference>
<dbReference type="EMBL" id="JAWLLM010000015">
    <property type="protein sequence ID" value="MDV7043165.1"/>
    <property type="molecule type" value="Genomic_DNA"/>
</dbReference>
<keyword evidence="1" id="KW-0805">Transcription regulation</keyword>
<dbReference type="InterPro" id="IPR023772">
    <property type="entry name" value="DNA-bd_HTH_TetR-type_CS"/>
</dbReference>
<evidence type="ECO:0000256" key="3">
    <source>
        <dbReference type="ARBA" id="ARBA00023163"/>
    </source>
</evidence>
<evidence type="ECO:0000313" key="7">
    <source>
        <dbReference type="Proteomes" id="UP001187868"/>
    </source>
</evidence>
<dbReference type="InterPro" id="IPR050109">
    <property type="entry name" value="HTH-type_TetR-like_transc_reg"/>
</dbReference>
<dbReference type="RefSeq" id="WP_206542802.1">
    <property type="nucleotide sequence ID" value="NZ_CP104920.1"/>
</dbReference>
<evidence type="ECO:0000313" key="6">
    <source>
        <dbReference type="EMBL" id="MDV7043165.1"/>
    </source>
</evidence>
<feature type="domain" description="HTH tetR-type" evidence="5">
    <location>
        <begin position="48"/>
        <end position="108"/>
    </location>
</feature>
<gene>
    <name evidence="6" type="ORF">RUJ08_13630</name>
</gene>
<dbReference type="SUPFAM" id="SSF46689">
    <property type="entry name" value="Homeodomain-like"/>
    <property type="match status" value="1"/>
</dbReference>
<evidence type="ECO:0000256" key="4">
    <source>
        <dbReference type="PROSITE-ProRule" id="PRU00335"/>
    </source>
</evidence>
<keyword evidence="2 4" id="KW-0238">DNA-binding</keyword>
<dbReference type="Pfam" id="PF00440">
    <property type="entry name" value="TetR_N"/>
    <property type="match status" value="1"/>
</dbReference>
<dbReference type="Gene3D" id="1.10.357.10">
    <property type="entry name" value="Tetracycline Repressor, domain 2"/>
    <property type="match status" value="1"/>
</dbReference>
<protein>
    <submittedName>
        <fullName evidence="6">TetR family transcriptional regulator</fullName>
    </submittedName>
</protein>
<evidence type="ECO:0000256" key="2">
    <source>
        <dbReference type="ARBA" id="ARBA00023125"/>
    </source>
</evidence>
<evidence type="ECO:0000259" key="5">
    <source>
        <dbReference type="PROSITE" id="PS50977"/>
    </source>
</evidence>
<dbReference type="Pfam" id="PF17754">
    <property type="entry name" value="TetR_C_14"/>
    <property type="match status" value="1"/>
</dbReference>
<dbReference type="InterPro" id="IPR041347">
    <property type="entry name" value="MftR_C"/>
</dbReference>
<accession>A0ABU4EGK7</accession>
<keyword evidence="7" id="KW-1185">Reference proteome</keyword>
<evidence type="ECO:0000256" key="1">
    <source>
        <dbReference type="ARBA" id="ARBA00023015"/>
    </source>
</evidence>
<name>A0ABU4EGK7_9GAMM</name>
<proteinExistence type="predicted"/>
<dbReference type="InterPro" id="IPR001647">
    <property type="entry name" value="HTH_TetR"/>
</dbReference>
<feature type="DNA-binding region" description="H-T-H motif" evidence="4">
    <location>
        <begin position="71"/>
        <end position="90"/>
    </location>
</feature>
<keyword evidence="3" id="KW-0804">Transcription</keyword>
<dbReference type="Proteomes" id="UP001187868">
    <property type="component" value="Unassembled WGS sequence"/>
</dbReference>
<comment type="caution">
    <text evidence="6">The sequence shown here is derived from an EMBL/GenBank/DDBJ whole genome shotgun (WGS) entry which is preliminary data.</text>
</comment>